<dbReference type="PROSITE" id="PS51384">
    <property type="entry name" value="FAD_FR"/>
    <property type="match status" value="1"/>
</dbReference>
<keyword evidence="3" id="KW-0028">Amino-acid biosynthesis</keyword>
<proteinExistence type="predicted"/>
<evidence type="ECO:0000313" key="10">
    <source>
        <dbReference type="EMBL" id="CBY12563.1"/>
    </source>
</evidence>
<dbReference type="InterPro" id="IPR017938">
    <property type="entry name" value="Riboflavin_synthase-like_b-brl"/>
</dbReference>
<dbReference type="GO" id="GO:0030586">
    <property type="term" value="F:[methionine synthase] reductase (NADPH) activity"/>
    <property type="evidence" value="ECO:0007669"/>
    <property type="project" value="TreeGrafter"/>
</dbReference>
<organism evidence="10">
    <name type="scientific">Oikopleura dioica</name>
    <name type="common">Tunicate</name>
    <dbReference type="NCBI Taxonomy" id="34765"/>
    <lineage>
        <taxon>Eukaryota</taxon>
        <taxon>Metazoa</taxon>
        <taxon>Chordata</taxon>
        <taxon>Tunicata</taxon>
        <taxon>Appendicularia</taxon>
        <taxon>Copelata</taxon>
        <taxon>Oikopleuridae</taxon>
        <taxon>Oikopleura</taxon>
    </lineage>
</organism>
<dbReference type="Gene3D" id="3.40.50.80">
    <property type="entry name" value="Nucleotide-binding domain of ferredoxin-NADP reductase (FNR) module"/>
    <property type="match status" value="1"/>
</dbReference>
<comment type="cofactor">
    <cofactor evidence="2">
        <name>FAD</name>
        <dbReference type="ChEBI" id="CHEBI:57692"/>
    </cofactor>
</comment>
<evidence type="ECO:0000259" key="9">
    <source>
        <dbReference type="PROSITE" id="PS51384"/>
    </source>
</evidence>
<evidence type="ECO:0000313" key="11">
    <source>
        <dbReference type="Proteomes" id="UP000001307"/>
    </source>
</evidence>
<dbReference type="EMBL" id="FN653128">
    <property type="protein sequence ID" value="CBY12563.1"/>
    <property type="molecule type" value="Genomic_DNA"/>
</dbReference>
<dbReference type="SUPFAM" id="SSF52218">
    <property type="entry name" value="Flavoproteins"/>
    <property type="match status" value="1"/>
</dbReference>
<reference evidence="10" key="1">
    <citation type="journal article" date="2010" name="Science">
        <title>Plasticity of animal genome architecture unmasked by rapid evolution of a pelagic tunicate.</title>
        <authorList>
            <person name="Denoeud F."/>
            <person name="Henriet S."/>
            <person name="Mungpakdee S."/>
            <person name="Aury J.M."/>
            <person name="Da Silva C."/>
            <person name="Brinkmann H."/>
            <person name="Mikhaleva J."/>
            <person name="Olsen L.C."/>
            <person name="Jubin C."/>
            <person name="Canestro C."/>
            <person name="Bouquet J.M."/>
            <person name="Danks G."/>
            <person name="Poulain J."/>
            <person name="Campsteijn C."/>
            <person name="Adamski M."/>
            <person name="Cross I."/>
            <person name="Yadetie F."/>
            <person name="Muffato M."/>
            <person name="Louis A."/>
            <person name="Butcher S."/>
            <person name="Tsagkogeorga G."/>
            <person name="Konrad A."/>
            <person name="Singh S."/>
            <person name="Jensen M.F."/>
            <person name="Cong E.H."/>
            <person name="Eikeseth-Otteraa H."/>
            <person name="Noel B."/>
            <person name="Anthouard V."/>
            <person name="Porcel B.M."/>
            <person name="Kachouri-Lafond R."/>
            <person name="Nishino A."/>
            <person name="Ugolini M."/>
            <person name="Chourrout P."/>
            <person name="Nishida H."/>
            <person name="Aasland R."/>
            <person name="Huzurbazar S."/>
            <person name="Westhof E."/>
            <person name="Delsuc F."/>
            <person name="Lehrach H."/>
            <person name="Reinhardt R."/>
            <person name="Weissenbach J."/>
            <person name="Roy S.W."/>
            <person name="Artiguenave F."/>
            <person name="Postlethwait J.H."/>
            <person name="Manak J.R."/>
            <person name="Thompson E.M."/>
            <person name="Jaillon O."/>
            <person name="Du Pasquier L."/>
            <person name="Boudinot P."/>
            <person name="Liberles D.A."/>
            <person name="Volff J.N."/>
            <person name="Philippe H."/>
            <person name="Lenhard B."/>
            <person name="Roest Crollius H."/>
            <person name="Wincker P."/>
            <person name="Chourrout D."/>
        </authorList>
    </citation>
    <scope>NUCLEOTIDE SEQUENCE [LARGE SCALE GENOMIC DNA]</scope>
</reference>
<dbReference type="InterPro" id="IPR017927">
    <property type="entry name" value="FAD-bd_FR_type"/>
</dbReference>
<dbReference type="SUPFAM" id="SSF52343">
    <property type="entry name" value="Ferredoxin reductase-like, C-terminal NADP-linked domain"/>
    <property type="match status" value="1"/>
</dbReference>
<dbReference type="InterPro" id="IPR039261">
    <property type="entry name" value="FNR_nucleotide-bd"/>
</dbReference>
<dbReference type="Pfam" id="PF00667">
    <property type="entry name" value="FAD_binding_1"/>
    <property type="match status" value="1"/>
</dbReference>
<feature type="domain" description="FAD-binding FR-type" evidence="9">
    <location>
        <begin position="245"/>
        <end position="516"/>
    </location>
</feature>
<dbReference type="GO" id="GO:0050667">
    <property type="term" value="P:homocysteine metabolic process"/>
    <property type="evidence" value="ECO:0007669"/>
    <property type="project" value="TreeGrafter"/>
</dbReference>
<dbReference type="Gene3D" id="3.40.50.360">
    <property type="match status" value="1"/>
</dbReference>
<keyword evidence="5" id="KW-0274">FAD</keyword>
<dbReference type="GO" id="GO:0050660">
    <property type="term" value="F:flavin adenine dinucleotide binding"/>
    <property type="evidence" value="ECO:0007669"/>
    <property type="project" value="TreeGrafter"/>
</dbReference>
<dbReference type="PANTHER" id="PTHR19384">
    <property type="entry name" value="NITRIC OXIDE SYNTHASE-RELATED"/>
    <property type="match status" value="1"/>
</dbReference>
<keyword evidence="11" id="KW-1185">Reference proteome</keyword>
<dbReference type="InterPro" id="IPR001709">
    <property type="entry name" value="Flavoprot_Pyr_Nucl_cyt_Rdtase"/>
</dbReference>
<name>E4XS15_OIKDI</name>
<dbReference type="PRINTS" id="PR00371">
    <property type="entry name" value="FPNCR"/>
</dbReference>
<dbReference type="SUPFAM" id="SSF63380">
    <property type="entry name" value="Riboflavin synthase domain-like"/>
    <property type="match status" value="1"/>
</dbReference>
<evidence type="ECO:0000256" key="4">
    <source>
        <dbReference type="ARBA" id="ARBA00022630"/>
    </source>
</evidence>
<dbReference type="Proteomes" id="UP000001307">
    <property type="component" value="Unassembled WGS sequence"/>
</dbReference>
<dbReference type="OrthoDB" id="1856718at2759"/>
<dbReference type="GO" id="GO:0010181">
    <property type="term" value="F:FMN binding"/>
    <property type="evidence" value="ECO:0007669"/>
    <property type="project" value="InterPro"/>
</dbReference>
<evidence type="ECO:0000256" key="3">
    <source>
        <dbReference type="ARBA" id="ARBA00022605"/>
    </source>
</evidence>
<dbReference type="Pfam" id="PF00258">
    <property type="entry name" value="Flavodoxin_1"/>
    <property type="match status" value="1"/>
</dbReference>
<keyword evidence="7" id="KW-0560">Oxidoreductase</keyword>
<sequence>MKKRILFGFASKGGTGAAMAEEVYALASEAVDDDSVDLVLPDELNNIVDTVLEDHVSTLLVVIASSTGQGDLPQNGIQFLQKIEGKNLNKTDLAMLCLGDSNYTTFMDGPHALLNSMLRAGIRLVDQIVEADDANNDAFADSTDKFIEGIEALVRKWVKNELSESIEPIFHPLSSTSQKAKRASKYEAIIELVKSSDHVAGVALKIPKMPEPAFEITILNESDCQSSLTRFEEIQNGVLFEPVSSPIYECSVLNGKRLTSVKAEKQAWEITLALDEKTRISDKNRKLQCGDCVALFTPNDSDEVELAMNALNDGKNVTVLTNGKKRPSWFPRASLRNVLSFDVELRTPVSKTMLGHLMNKTENADLKRRLGEFVSREGKELYRELLDKQVTFVDLLVAFPLLKPPVSVLAYLKRQEYLFAIKNAEFFRIFFIYFLLQRRWYSIANWIDYSKSAYFRAVRIAFTEISLPKAGLMTNQLARIIDNLNENDCNSPPFCPNKNRIILECREPPPNLFRLDENPEIPILMIAAGSGIAPFIGFLDRIGQIRGKEATLIFGCRNENSFIYKNELNAKVENGTLKNLFVAFSRENNKKYVQDILLDEKDLVKELIERNGLIYICGDGAGMGIGIRNSLLEILGDEKYSQLMKNKTIREDLWR</sequence>
<dbReference type="Pfam" id="PF00175">
    <property type="entry name" value="NAD_binding_1"/>
    <property type="match status" value="1"/>
</dbReference>
<dbReference type="InterPro" id="IPR001433">
    <property type="entry name" value="OxRdtase_FAD/NAD-bd"/>
</dbReference>
<dbReference type="InterPro" id="IPR003097">
    <property type="entry name" value="CysJ-like_FAD-binding"/>
</dbReference>
<evidence type="ECO:0000256" key="2">
    <source>
        <dbReference type="ARBA" id="ARBA00001974"/>
    </source>
</evidence>
<accession>E4XS15</accession>
<evidence type="ECO:0000256" key="6">
    <source>
        <dbReference type="ARBA" id="ARBA00022857"/>
    </source>
</evidence>
<feature type="domain" description="Flavodoxin-like" evidence="8">
    <location>
        <begin position="5"/>
        <end position="151"/>
    </location>
</feature>
<dbReference type="PANTHER" id="PTHR19384:SF84">
    <property type="entry name" value="METHIONINE SYNTHASE REDUCTASE"/>
    <property type="match status" value="1"/>
</dbReference>
<evidence type="ECO:0000256" key="5">
    <source>
        <dbReference type="ARBA" id="ARBA00022827"/>
    </source>
</evidence>
<gene>
    <name evidence="10" type="ORF">GSOID_T00001963001</name>
</gene>
<evidence type="ECO:0000256" key="1">
    <source>
        <dbReference type="ARBA" id="ARBA00001917"/>
    </source>
</evidence>
<dbReference type="AlphaFoldDB" id="E4XS15"/>
<evidence type="ECO:0008006" key="12">
    <source>
        <dbReference type="Google" id="ProtNLM"/>
    </source>
</evidence>
<dbReference type="InterPro" id="IPR008254">
    <property type="entry name" value="Flavodoxin/NO_synth"/>
</dbReference>
<dbReference type="InParanoid" id="E4XS15"/>
<keyword evidence="6" id="KW-0521">NADP</keyword>
<keyword evidence="4" id="KW-0285">Flavoprotein</keyword>
<dbReference type="GO" id="GO:0005829">
    <property type="term" value="C:cytosol"/>
    <property type="evidence" value="ECO:0007669"/>
    <property type="project" value="TreeGrafter"/>
</dbReference>
<dbReference type="GO" id="GO:0009086">
    <property type="term" value="P:methionine biosynthetic process"/>
    <property type="evidence" value="ECO:0007669"/>
    <property type="project" value="TreeGrafter"/>
</dbReference>
<evidence type="ECO:0000256" key="7">
    <source>
        <dbReference type="ARBA" id="ARBA00023002"/>
    </source>
</evidence>
<comment type="cofactor">
    <cofactor evidence="1">
        <name>FMN</name>
        <dbReference type="ChEBI" id="CHEBI:58210"/>
    </cofactor>
</comment>
<dbReference type="InterPro" id="IPR023173">
    <property type="entry name" value="NADPH_Cyt_P450_Rdtase_alpha"/>
</dbReference>
<evidence type="ECO:0000259" key="8">
    <source>
        <dbReference type="PROSITE" id="PS50902"/>
    </source>
</evidence>
<protein>
    <recommendedName>
        <fullName evidence="12">FAD-binding FR-type domain-containing protein</fullName>
    </recommendedName>
</protein>
<dbReference type="InterPro" id="IPR029039">
    <property type="entry name" value="Flavoprotein-like_sf"/>
</dbReference>
<dbReference type="PROSITE" id="PS50902">
    <property type="entry name" value="FLAVODOXIN_LIKE"/>
    <property type="match status" value="1"/>
</dbReference>
<dbReference type="Gene3D" id="1.20.990.10">
    <property type="entry name" value="NADPH-cytochrome p450 Reductase, Chain A, domain 3"/>
    <property type="match status" value="1"/>
</dbReference>